<dbReference type="SUPFAM" id="SSF49464">
    <property type="entry name" value="Carboxypeptidase regulatory domain-like"/>
    <property type="match status" value="1"/>
</dbReference>
<dbReference type="InterPro" id="IPR008969">
    <property type="entry name" value="CarboxyPept-like_regulatory"/>
</dbReference>
<evidence type="ECO:0000313" key="1">
    <source>
        <dbReference type="EMBL" id="KKL13190.1"/>
    </source>
</evidence>
<organism evidence="1">
    <name type="scientific">marine sediment metagenome</name>
    <dbReference type="NCBI Taxonomy" id="412755"/>
    <lineage>
        <taxon>unclassified sequences</taxon>
        <taxon>metagenomes</taxon>
        <taxon>ecological metagenomes</taxon>
    </lineage>
</organism>
<dbReference type="AlphaFoldDB" id="A0A0F9AUV8"/>
<gene>
    <name evidence="1" type="ORF">LCGC14_2528230</name>
</gene>
<protein>
    <recommendedName>
        <fullName evidence="2">Carboxypeptidase regulatory-like domain-containing protein</fullName>
    </recommendedName>
</protein>
<proteinExistence type="predicted"/>
<sequence>PQGNPVQDARVGKSLILTSGAKIEGWRHFVARQKLPRTDAGGYFDLPPMHAGSQIAVFAYKDGSAGVWSDRVTLGTSGPFTLPDLILAPGAAEIAGRVVDASGEPVDDAVVTLLDLGPPPTATDSEGRFHFSRIGKREYPMNVTSEHGRWYGKVEANTLELEVKLSPDY</sequence>
<evidence type="ECO:0008006" key="2">
    <source>
        <dbReference type="Google" id="ProtNLM"/>
    </source>
</evidence>
<reference evidence="1" key="1">
    <citation type="journal article" date="2015" name="Nature">
        <title>Complex archaea that bridge the gap between prokaryotes and eukaryotes.</title>
        <authorList>
            <person name="Spang A."/>
            <person name="Saw J.H."/>
            <person name="Jorgensen S.L."/>
            <person name="Zaremba-Niedzwiedzka K."/>
            <person name="Martijn J."/>
            <person name="Lind A.E."/>
            <person name="van Eijk R."/>
            <person name="Schleper C."/>
            <person name="Guy L."/>
            <person name="Ettema T.J."/>
        </authorList>
    </citation>
    <scope>NUCLEOTIDE SEQUENCE</scope>
</reference>
<comment type="caution">
    <text evidence="1">The sequence shown here is derived from an EMBL/GenBank/DDBJ whole genome shotgun (WGS) entry which is preliminary data.</text>
</comment>
<name>A0A0F9AUV8_9ZZZZ</name>
<dbReference type="Gene3D" id="2.60.40.1120">
    <property type="entry name" value="Carboxypeptidase-like, regulatory domain"/>
    <property type="match status" value="1"/>
</dbReference>
<dbReference type="EMBL" id="LAZR01040959">
    <property type="protein sequence ID" value="KKL13190.1"/>
    <property type="molecule type" value="Genomic_DNA"/>
</dbReference>
<feature type="non-terminal residue" evidence="1">
    <location>
        <position position="1"/>
    </location>
</feature>
<accession>A0A0F9AUV8</accession>
<dbReference type="Pfam" id="PF13620">
    <property type="entry name" value="CarboxypepD_reg"/>
    <property type="match status" value="1"/>
</dbReference>